<evidence type="ECO:0000313" key="1">
    <source>
        <dbReference type="EMBL" id="PIU36569.1"/>
    </source>
</evidence>
<dbReference type="EMBL" id="PEWY01000150">
    <property type="protein sequence ID" value="PIU36569.1"/>
    <property type="molecule type" value="Genomic_DNA"/>
</dbReference>
<dbReference type="Proteomes" id="UP000230184">
    <property type="component" value="Unassembled WGS sequence"/>
</dbReference>
<evidence type="ECO:0008006" key="3">
    <source>
        <dbReference type="Google" id="ProtNLM"/>
    </source>
</evidence>
<dbReference type="InterPro" id="IPR007438">
    <property type="entry name" value="DUF488"/>
</dbReference>
<dbReference type="PANTHER" id="PTHR39337">
    <property type="entry name" value="BLR5642 PROTEIN"/>
    <property type="match status" value="1"/>
</dbReference>
<name>A0A2M6YSV5_9BACT</name>
<protein>
    <recommendedName>
        <fullName evidence="3">DUF488 domain-containing protein</fullName>
    </recommendedName>
</protein>
<sequence>MMKKLFLTGYEKETIDEFLKKLEEAKITTIIDIREKPLSRKNGFSKYTLEKLLKTKGILYFHFQDLGSPESLRTKLKEESNYLSFFEEYRKYIQHKPQLVKNVLKVIYANGRSALLCFEKDYQLCHRSIVAIELIKCDPKLQVIPL</sequence>
<dbReference type="AlphaFoldDB" id="A0A2M6YSV5"/>
<evidence type="ECO:0000313" key="2">
    <source>
        <dbReference type="Proteomes" id="UP000230184"/>
    </source>
</evidence>
<dbReference type="Pfam" id="PF04343">
    <property type="entry name" value="DUF488"/>
    <property type="match status" value="1"/>
</dbReference>
<proteinExistence type="predicted"/>
<accession>A0A2M6YSV5</accession>
<gene>
    <name evidence="1" type="ORF">COT02_05385</name>
</gene>
<organism evidence="1 2">
    <name type="scientific">Candidatus Roizmanbacteria bacterium CG07_land_8_20_14_0_80_34_15</name>
    <dbReference type="NCBI Taxonomy" id="1974849"/>
    <lineage>
        <taxon>Bacteria</taxon>
        <taxon>Candidatus Roizmaniibacteriota</taxon>
    </lineage>
</organism>
<dbReference type="PANTHER" id="PTHR39337:SF1">
    <property type="entry name" value="BLR5642 PROTEIN"/>
    <property type="match status" value="1"/>
</dbReference>
<comment type="caution">
    <text evidence="1">The sequence shown here is derived from an EMBL/GenBank/DDBJ whole genome shotgun (WGS) entry which is preliminary data.</text>
</comment>
<reference evidence="2" key="1">
    <citation type="submission" date="2017-09" db="EMBL/GenBank/DDBJ databases">
        <title>Depth-based differentiation of microbial function through sediment-hosted aquifers and enrichment of novel symbionts in the deep terrestrial subsurface.</title>
        <authorList>
            <person name="Probst A.J."/>
            <person name="Ladd B."/>
            <person name="Jarett J.K."/>
            <person name="Geller-Mcgrath D.E."/>
            <person name="Sieber C.M.K."/>
            <person name="Emerson J.B."/>
            <person name="Anantharaman K."/>
            <person name="Thomas B.C."/>
            <person name="Malmstrom R."/>
            <person name="Stieglmeier M."/>
            <person name="Klingl A."/>
            <person name="Woyke T."/>
            <person name="Ryan C.M."/>
            <person name="Banfield J.F."/>
        </authorList>
    </citation>
    <scope>NUCLEOTIDE SEQUENCE [LARGE SCALE GENOMIC DNA]</scope>
</reference>